<accession>A0A160TXU2</accession>
<reference evidence="2" key="1">
    <citation type="submission" date="2015-10" db="EMBL/GenBank/DDBJ databases">
        <authorList>
            <person name="Gilbert D.G."/>
        </authorList>
    </citation>
    <scope>NUCLEOTIDE SEQUENCE</scope>
</reference>
<evidence type="ECO:0000259" key="1">
    <source>
        <dbReference type="Pfam" id="PF07796"/>
    </source>
</evidence>
<dbReference type="InterPro" id="IPR012437">
    <property type="entry name" value="DUF1638"/>
</dbReference>
<dbReference type="EMBL" id="CZRL01000106">
    <property type="protein sequence ID" value="CUS54894.1"/>
    <property type="molecule type" value="Genomic_DNA"/>
</dbReference>
<dbReference type="AlphaFoldDB" id="A0A160TXU2"/>
<sequence>MGQQSGKLIIACGALAREIQQLIDINGWTDVDVQCLPADLHNRPDQIPNRVLDKIQSNHDRYAHIFVAYADCGTGGLLDSMLEPLGVERLEGAHCYQFYAGSDVFEQLHDAEPGTFYLTDFLARHFDRLIMDELGVDRHPELKQIYFKNYTRLLYLSQTESPELITKARSAADRLGLQFEHRSTGFGELETGLDRFMVSVPMTARTP</sequence>
<proteinExistence type="predicted"/>
<protein>
    <recommendedName>
        <fullName evidence="1">DUF1638 domain-containing protein</fullName>
    </recommendedName>
</protein>
<feature type="domain" description="DUF1638" evidence="1">
    <location>
        <begin position="35"/>
        <end position="191"/>
    </location>
</feature>
<organism evidence="2">
    <name type="scientific">hydrothermal vent metagenome</name>
    <dbReference type="NCBI Taxonomy" id="652676"/>
    <lineage>
        <taxon>unclassified sequences</taxon>
        <taxon>metagenomes</taxon>
        <taxon>ecological metagenomes</taxon>
    </lineage>
</organism>
<evidence type="ECO:0000313" key="2">
    <source>
        <dbReference type="EMBL" id="CUS54894.1"/>
    </source>
</evidence>
<name>A0A160TXU2_9ZZZZ</name>
<gene>
    <name evidence="2" type="ORF">MGWOODY_XGa1884</name>
</gene>
<dbReference type="Pfam" id="PF07796">
    <property type="entry name" value="DUF1638"/>
    <property type="match status" value="1"/>
</dbReference>